<organism evidence="1 2">
    <name type="scientific">Gordonia soli NBRC 108243</name>
    <dbReference type="NCBI Taxonomy" id="1223545"/>
    <lineage>
        <taxon>Bacteria</taxon>
        <taxon>Bacillati</taxon>
        <taxon>Actinomycetota</taxon>
        <taxon>Actinomycetes</taxon>
        <taxon>Mycobacteriales</taxon>
        <taxon>Gordoniaceae</taxon>
        <taxon>Gordonia</taxon>
    </lineage>
</organism>
<evidence type="ECO:0000313" key="2">
    <source>
        <dbReference type="Proteomes" id="UP000011666"/>
    </source>
</evidence>
<proteinExistence type="predicted"/>
<comment type="caution">
    <text evidence="1">The sequence shown here is derived from an EMBL/GenBank/DDBJ whole genome shotgun (WGS) entry which is preliminary data.</text>
</comment>
<accession>M0QK04</accession>
<dbReference type="STRING" id="1223545.GS4_20_00150"/>
<gene>
    <name evidence="1" type="ORF">GS4_20_00150</name>
</gene>
<dbReference type="Proteomes" id="UP000011666">
    <property type="component" value="Unassembled WGS sequence"/>
</dbReference>
<dbReference type="EMBL" id="BANX01000020">
    <property type="protein sequence ID" value="GAC68950.1"/>
    <property type="molecule type" value="Genomic_DNA"/>
</dbReference>
<dbReference type="eggNOG" id="ENOG5032KV7">
    <property type="taxonomic scope" value="Bacteria"/>
</dbReference>
<evidence type="ECO:0000313" key="1">
    <source>
        <dbReference type="EMBL" id="GAC68950.1"/>
    </source>
</evidence>
<sequence>MTVVWEAAGNAQADLTGAGEHGVEARQSAAARLPGFDTAISMAEAAGCGNISWWNEIRAHTADPTVGEYAASMLLADAVRAAAHRAGVPVADMWDRVRRSGDLAL</sequence>
<dbReference type="RefSeq" id="WP_007621537.1">
    <property type="nucleotide sequence ID" value="NZ_BANX01000020.1"/>
</dbReference>
<reference evidence="1 2" key="1">
    <citation type="submission" date="2013-01" db="EMBL/GenBank/DDBJ databases">
        <title>Whole genome shotgun sequence of Gordonia soli NBRC 108243.</title>
        <authorList>
            <person name="Isaki-Nakamura S."/>
            <person name="Hosoyama A."/>
            <person name="Tsuchikane K."/>
            <person name="Ando Y."/>
            <person name="Baba S."/>
            <person name="Ohji S."/>
            <person name="Hamada M."/>
            <person name="Tamura T."/>
            <person name="Yamazoe A."/>
            <person name="Yamazaki S."/>
            <person name="Fujita N."/>
        </authorList>
    </citation>
    <scope>NUCLEOTIDE SEQUENCE [LARGE SCALE GENOMIC DNA]</scope>
    <source>
        <strain evidence="1 2">NBRC 108243</strain>
    </source>
</reference>
<protein>
    <submittedName>
        <fullName evidence="1">Uncharacterized protein</fullName>
    </submittedName>
</protein>
<keyword evidence="2" id="KW-1185">Reference proteome</keyword>
<name>M0QK04_9ACTN</name>
<dbReference type="AlphaFoldDB" id="M0QK04"/>